<dbReference type="InterPro" id="IPR022413">
    <property type="entry name" value="ATP-guanido_PTrfase_N"/>
</dbReference>
<dbReference type="CDD" id="cd07931">
    <property type="entry name" value="eukaryotic_phosphagen_kinases"/>
    <property type="match status" value="1"/>
</dbReference>
<reference evidence="7" key="1">
    <citation type="submission" date="2021-01" db="EMBL/GenBank/DDBJ databases">
        <authorList>
            <consortium name="Genoscope - CEA"/>
            <person name="William W."/>
        </authorList>
    </citation>
    <scope>NUCLEOTIDE SEQUENCE</scope>
</reference>
<dbReference type="GO" id="GO:0046314">
    <property type="term" value="P:phosphocreatine biosynthetic process"/>
    <property type="evidence" value="ECO:0007669"/>
    <property type="project" value="InterPro"/>
</dbReference>
<dbReference type="PROSITE" id="PS51509">
    <property type="entry name" value="PHOSPHAGEN_KINASE_N"/>
    <property type="match status" value="1"/>
</dbReference>
<dbReference type="InterPro" id="IPR000749">
    <property type="entry name" value="ATP-guanido_PTrfase"/>
</dbReference>
<feature type="binding site" evidence="4">
    <location>
        <begin position="137"/>
        <end position="141"/>
    </location>
    <ligand>
        <name>ATP</name>
        <dbReference type="ChEBI" id="CHEBI:30616"/>
    </ligand>
</feature>
<dbReference type="PROSITE" id="PS51510">
    <property type="entry name" value="PHOSPHAGEN_KINASE_C"/>
    <property type="match status" value="1"/>
</dbReference>
<evidence type="ECO:0000256" key="3">
    <source>
        <dbReference type="PROSITE-ProRule" id="PRU00842"/>
    </source>
</evidence>
<keyword evidence="4" id="KW-0418">Kinase</keyword>
<evidence type="ECO:0000256" key="2">
    <source>
        <dbReference type="ARBA" id="ARBA00022840"/>
    </source>
</evidence>
<name>A0A8S1L5P0_PARPR</name>
<comment type="caution">
    <text evidence="7">The sequence shown here is derived from an EMBL/GenBank/DDBJ whole genome shotgun (WGS) entry which is preliminary data.</text>
</comment>
<dbReference type="GO" id="GO:0005615">
    <property type="term" value="C:extracellular space"/>
    <property type="evidence" value="ECO:0007669"/>
    <property type="project" value="TreeGrafter"/>
</dbReference>
<feature type="binding site" evidence="4">
    <location>
        <position position="249"/>
    </location>
    <ligand>
        <name>ATP</name>
        <dbReference type="ChEBI" id="CHEBI:30616"/>
    </ligand>
</feature>
<dbReference type="OMA" id="HTDLNWE"/>
<dbReference type="Proteomes" id="UP000688137">
    <property type="component" value="Unassembled WGS sequence"/>
</dbReference>
<evidence type="ECO:0000256" key="4">
    <source>
        <dbReference type="PROSITE-ProRule" id="PRU00843"/>
    </source>
</evidence>
<proteinExistence type="inferred from homology"/>
<gene>
    <name evidence="7" type="ORF">PPRIM_AZ9-3.1.T0310025</name>
</gene>
<keyword evidence="1 4" id="KW-0547">Nucleotide-binding</keyword>
<evidence type="ECO:0000259" key="5">
    <source>
        <dbReference type="PROSITE" id="PS51509"/>
    </source>
</evidence>
<organism evidence="7 8">
    <name type="scientific">Paramecium primaurelia</name>
    <dbReference type="NCBI Taxonomy" id="5886"/>
    <lineage>
        <taxon>Eukaryota</taxon>
        <taxon>Sar</taxon>
        <taxon>Alveolata</taxon>
        <taxon>Ciliophora</taxon>
        <taxon>Intramacronucleata</taxon>
        <taxon>Oligohymenophorea</taxon>
        <taxon>Peniculida</taxon>
        <taxon>Parameciidae</taxon>
        <taxon>Paramecium</taxon>
    </lineage>
</organism>
<evidence type="ECO:0000256" key="1">
    <source>
        <dbReference type="ARBA" id="ARBA00022741"/>
    </source>
</evidence>
<feature type="binding site" evidence="4">
    <location>
        <position position="203"/>
    </location>
    <ligand>
        <name>ATP</name>
        <dbReference type="ChEBI" id="CHEBI:30616"/>
    </ligand>
</feature>
<feature type="domain" description="Phosphagen kinase N-terminal" evidence="5">
    <location>
        <begin position="21"/>
        <end position="106"/>
    </location>
</feature>
<dbReference type="EMBL" id="CAJJDM010000030">
    <property type="protein sequence ID" value="CAD8060873.1"/>
    <property type="molecule type" value="Genomic_DNA"/>
</dbReference>
<feature type="binding site" evidence="4">
    <location>
        <begin position="333"/>
        <end position="338"/>
    </location>
    <ligand>
        <name>ATP</name>
        <dbReference type="ChEBI" id="CHEBI:30616"/>
    </ligand>
</feature>
<feature type="binding site" evidence="4">
    <location>
        <begin position="301"/>
        <end position="305"/>
    </location>
    <ligand>
        <name>ATP</name>
        <dbReference type="ChEBI" id="CHEBI:30616"/>
    </ligand>
</feature>
<evidence type="ECO:0000313" key="7">
    <source>
        <dbReference type="EMBL" id="CAD8060873.1"/>
    </source>
</evidence>
<accession>A0A8S1L5P0</accession>
<dbReference type="AlphaFoldDB" id="A0A8S1L5P0"/>
<dbReference type="GO" id="GO:0004111">
    <property type="term" value="F:creatine kinase activity"/>
    <property type="evidence" value="ECO:0007669"/>
    <property type="project" value="InterPro"/>
</dbReference>
<dbReference type="Pfam" id="PF02807">
    <property type="entry name" value="ATP-gua_PtransN"/>
    <property type="match status" value="1"/>
</dbReference>
<dbReference type="InterPro" id="IPR022414">
    <property type="entry name" value="ATP-guanido_PTrfase_cat"/>
</dbReference>
<dbReference type="FunFam" id="3.30.590.10:FF:000006">
    <property type="entry name" value="Arginine kinase 1"/>
    <property type="match status" value="1"/>
</dbReference>
<evidence type="ECO:0008006" key="9">
    <source>
        <dbReference type="Google" id="ProtNLM"/>
    </source>
</evidence>
<dbReference type="PANTHER" id="PTHR11547">
    <property type="entry name" value="ARGININE OR CREATINE KINASE"/>
    <property type="match status" value="1"/>
</dbReference>
<evidence type="ECO:0000313" key="8">
    <source>
        <dbReference type="Proteomes" id="UP000688137"/>
    </source>
</evidence>
<sequence length="394" mass="45006">MSQKIFEKKDLRKHYLDDQGNVDYIKIQARWEEFKKNKVSLANKHFTQQVVEKAKTLSQEDQQRLLDIMIEGLTYNDSSVGIAATRPEDYDLFLFYLEPLIREYHKIEGQTKQEHDWNIPVGEYVLTNIDPKLEKVSMRARVARNVVGYSLPSSMDKDERIKFENQMVEVFEKFGFPGKYHSLTPGHKNFISDQEADVLRNKHFLFINMTHDNCLMSNGVASDWPYGRGIWISEDETKMVWVGEEDHLRIISIVQGNDLGKVDQSLNELLTGIEKSGLKFAEHPTYGIITTCPTNMGTGKRQSILGKFPNITKGGKDEANLKNIAKSLGLQARGIGGEHSNMDSEGTADISPSARFGVTEAIVTKRLYEGLIKLYEIERNEANEKQRQNCCNTF</sequence>
<comment type="similarity">
    <text evidence="3">Belongs to the ATP:guanido phosphotransferase family.</text>
</comment>
<keyword evidence="2 4" id="KW-0067">ATP-binding</keyword>
<dbReference type="Pfam" id="PF00217">
    <property type="entry name" value="ATP-gua_Ptrans"/>
    <property type="match status" value="1"/>
</dbReference>
<dbReference type="PANTHER" id="PTHR11547:SF64">
    <property type="entry name" value="CHROMOSOME UNDETERMINED SCAFFOLD_51, WHOLE GENOME SHOTGUN SEQUENCE"/>
    <property type="match status" value="1"/>
</dbReference>
<dbReference type="FunFam" id="1.10.135.10:FF:000008">
    <property type="entry name" value="Predicted protein"/>
    <property type="match status" value="1"/>
</dbReference>
<keyword evidence="4" id="KW-0808">Transferase</keyword>
<feature type="domain" description="Phosphagen kinase C-terminal" evidence="6">
    <location>
        <begin position="134"/>
        <end position="381"/>
    </location>
</feature>
<protein>
    <recommendedName>
        <fullName evidence="9">Arginine kinase</fullName>
    </recommendedName>
</protein>
<keyword evidence="8" id="KW-1185">Reference proteome</keyword>
<dbReference type="GO" id="GO:0005524">
    <property type="term" value="F:ATP binding"/>
    <property type="evidence" value="ECO:0007669"/>
    <property type="project" value="UniProtKB-UniRule"/>
</dbReference>
<evidence type="ECO:0000259" key="6">
    <source>
        <dbReference type="PROSITE" id="PS51510"/>
    </source>
</evidence>